<evidence type="ECO:0000259" key="4">
    <source>
        <dbReference type="Pfam" id="PF01011"/>
    </source>
</evidence>
<evidence type="ECO:0000256" key="2">
    <source>
        <dbReference type="ARBA" id="ARBA00008156"/>
    </source>
</evidence>
<name>A0A381WT40_9ZZZZ</name>
<dbReference type="EMBL" id="UINC01012642">
    <property type="protein sequence ID" value="SVA55097.1"/>
    <property type="molecule type" value="Genomic_DNA"/>
</dbReference>
<gene>
    <name evidence="5" type="ORF">METZ01_LOCUS107951</name>
</gene>
<dbReference type="AlphaFoldDB" id="A0A381WT40"/>
<dbReference type="CDD" id="cd10280">
    <property type="entry name" value="PQQ_mGDH"/>
    <property type="match status" value="1"/>
</dbReference>
<dbReference type="GO" id="GO:0016614">
    <property type="term" value="F:oxidoreductase activity, acting on CH-OH group of donors"/>
    <property type="evidence" value="ECO:0007669"/>
    <property type="project" value="InterPro"/>
</dbReference>
<evidence type="ECO:0000256" key="3">
    <source>
        <dbReference type="ARBA" id="ARBA00023002"/>
    </source>
</evidence>
<protein>
    <recommendedName>
        <fullName evidence="4">Pyrrolo-quinoline quinone repeat domain-containing protein</fullName>
    </recommendedName>
</protein>
<feature type="domain" description="Pyrrolo-quinoline quinone repeat" evidence="4">
    <location>
        <begin position="31"/>
        <end position="640"/>
    </location>
</feature>
<proteinExistence type="inferred from homology"/>
<dbReference type="InterPro" id="IPR002372">
    <property type="entry name" value="PQQ_rpt_dom"/>
</dbReference>
<accession>A0A381WT40</accession>
<dbReference type="GO" id="GO:0048038">
    <property type="term" value="F:quinone binding"/>
    <property type="evidence" value="ECO:0007669"/>
    <property type="project" value="InterPro"/>
</dbReference>
<comment type="similarity">
    <text evidence="2">Belongs to the bacterial PQQ dehydrogenase family.</text>
</comment>
<dbReference type="SUPFAM" id="SSF50998">
    <property type="entry name" value="Quinoprotein alcohol dehydrogenase-like"/>
    <property type="match status" value="1"/>
</dbReference>
<comment type="cofactor">
    <cofactor evidence="1">
        <name>pyrroloquinoline quinone</name>
        <dbReference type="ChEBI" id="CHEBI:58442"/>
    </cofactor>
</comment>
<reference evidence="5" key="1">
    <citation type="submission" date="2018-05" db="EMBL/GenBank/DDBJ databases">
        <authorList>
            <person name="Lanie J.A."/>
            <person name="Ng W.-L."/>
            <person name="Kazmierczak K.M."/>
            <person name="Andrzejewski T.M."/>
            <person name="Davidsen T.M."/>
            <person name="Wayne K.J."/>
            <person name="Tettelin H."/>
            <person name="Glass J.I."/>
            <person name="Rusch D."/>
            <person name="Podicherti R."/>
            <person name="Tsui H.-C.T."/>
            <person name="Winkler M.E."/>
        </authorList>
    </citation>
    <scope>NUCLEOTIDE SEQUENCE</scope>
</reference>
<dbReference type="PANTHER" id="PTHR32303:SF4">
    <property type="entry name" value="QUINOPROTEIN GLUCOSE DEHYDROGENASE"/>
    <property type="match status" value="1"/>
</dbReference>
<dbReference type="GO" id="GO:0016020">
    <property type="term" value="C:membrane"/>
    <property type="evidence" value="ECO:0007669"/>
    <property type="project" value="InterPro"/>
</dbReference>
<evidence type="ECO:0000256" key="1">
    <source>
        <dbReference type="ARBA" id="ARBA00001931"/>
    </source>
</evidence>
<dbReference type="PANTHER" id="PTHR32303">
    <property type="entry name" value="QUINOPROTEIN ALCOHOL DEHYDROGENASE (CYTOCHROME C)"/>
    <property type="match status" value="1"/>
</dbReference>
<dbReference type="InterPro" id="IPR011047">
    <property type="entry name" value="Quinoprotein_ADH-like_sf"/>
</dbReference>
<organism evidence="5">
    <name type="scientific">marine metagenome</name>
    <dbReference type="NCBI Taxonomy" id="408172"/>
    <lineage>
        <taxon>unclassified sequences</taxon>
        <taxon>metagenomes</taxon>
        <taxon>ecological metagenomes</taxon>
    </lineage>
</organism>
<dbReference type="Pfam" id="PF01011">
    <property type="entry name" value="PQQ"/>
    <property type="match status" value="1"/>
</dbReference>
<dbReference type="InterPro" id="IPR017511">
    <property type="entry name" value="PQQ_mDH"/>
</dbReference>
<sequence length="657" mass="71488">MSKLTLVATIFLLLSAVANIQAQTGERSGEWHFFGGDSGSTKYSSLDLIDKENVANLEIAWRWESVDGRFNIDQLKAEYPNLQVANDVSNVSIDSLKAAPLMVDGVIYISTPFYQAAAIDAASGETLWVHDPRSYASGIPIMMLGFSSRGLAYWSEDEQSRVIWGTGDGYLLQVDAVTGEPIEEFGNSGRVDLIAGIPRARRRAPINYSITSSPIIIRDVIVVGSAISDQPEYKEMPPGHVRGFDVHTGELLWTFHTIPQPGELGNDTWENGSWEYSGHANVWTLMSADEETGYVYLPIGSPTNDFYGGHRLGDNLFANSLVALDATTGKRVWHYQFVHHDIWDSDLPAAPNLIDITVDEKHIKAVAQVTKHGFVFVFDRVTGEPVWPIEERAVSVSDVPGERASETQPFPTKPPAFDRQGLTIDDLIDFTPELRQEAISIVEQHRYGPMFTPPSLAGEGDDATKGTINVPGYIGGANWEGAAADPETGILYVPSATIPSLSGMVEPQSSDATLNYVRNVTTRVGPQGLPLTKPPYGRITAIDLNKGEILWQEPNGIGSPQVRSHPALVGVELPPLGGGLDLVLVTKTLLLSAQPTPNESGFFPLVARDKLTGEVIAEIELPGRAIGPPVTYLFEGEQYIGVTVRGTPPELVVLNIR</sequence>
<dbReference type="SMART" id="SM00564">
    <property type="entry name" value="PQQ"/>
    <property type="match status" value="4"/>
</dbReference>
<dbReference type="Gene3D" id="2.140.10.10">
    <property type="entry name" value="Quinoprotein alcohol dehydrogenase-like superfamily"/>
    <property type="match status" value="2"/>
</dbReference>
<keyword evidence="3" id="KW-0560">Oxidoreductase</keyword>
<dbReference type="InterPro" id="IPR018391">
    <property type="entry name" value="PQQ_b-propeller_rpt"/>
</dbReference>
<evidence type="ECO:0000313" key="5">
    <source>
        <dbReference type="EMBL" id="SVA55097.1"/>
    </source>
</evidence>